<dbReference type="Proteomes" id="UP000327044">
    <property type="component" value="Unassembled WGS sequence"/>
</dbReference>
<feature type="repeat" description="ANK" evidence="3">
    <location>
        <begin position="236"/>
        <end position="268"/>
    </location>
</feature>
<evidence type="ECO:0000256" key="1">
    <source>
        <dbReference type="ARBA" id="ARBA00022737"/>
    </source>
</evidence>
<dbReference type="PANTHER" id="PTHR24198">
    <property type="entry name" value="ANKYRIN REPEAT AND PROTEIN KINASE DOMAIN-CONTAINING PROTEIN"/>
    <property type="match status" value="1"/>
</dbReference>
<accession>A0A1Y1KEV4</accession>
<feature type="repeat" description="ANK" evidence="3">
    <location>
        <begin position="170"/>
        <end position="202"/>
    </location>
</feature>
<dbReference type="AlphaFoldDB" id="A0A1Y1KEV4"/>
<feature type="repeat" description="ANK" evidence="3">
    <location>
        <begin position="589"/>
        <end position="621"/>
    </location>
</feature>
<evidence type="ECO:0000313" key="7">
    <source>
        <dbReference type="Proteomes" id="UP000327044"/>
    </source>
</evidence>
<evidence type="ECO:0000313" key="5">
    <source>
        <dbReference type="EMBL" id="JAV58155.1"/>
    </source>
</evidence>
<reference evidence="6" key="3">
    <citation type="submission" date="2019-08" db="EMBL/GenBank/DDBJ databases">
        <authorList>
            <consortium name="Photinus pyralis genome working group"/>
            <person name="Fallon T.R."/>
            <person name="Sander Lower S.E."/>
            <person name="Weng J.-K."/>
        </authorList>
    </citation>
    <scope>NUCLEOTIDE SEQUENCE</scope>
    <source>
        <strain evidence="6">1611_PpyrPB1</strain>
        <tissue evidence="6">Whole body</tissue>
    </source>
</reference>
<feature type="repeat" description="ANK" evidence="3">
    <location>
        <begin position="336"/>
        <end position="368"/>
    </location>
</feature>
<keyword evidence="7" id="KW-1185">Reference proteome</keyword>
<sequence>MHRVVVVVVTFFLFCLESETAIINNVNGEVHGAPNSVASQGNSVLHRAASNGEVHQVTDILDKYISSRNSAGRSPLDLAVIGGHLNVVVALLSRGAPVNSMDNEGNTALHHAVERGDVDIISALLSKDADTTIRNKEDETPLNIEIQRENVNVVELLLNGGASVNLADRNGNTPLHQAVQLGADAIVAAILKKAPNTSLKNKDGQTPLDMAVLSGNLNVVKLLLNAGASPDIPNEYGFNALHIAAWQGTDAIVAAILEKNPNTSLKHKADQTPLDVAVMRQHLNVVKLLLNAGASPDIPNKDHGGSALHVAVWLGADAIVAAILEKAPNTSLRNKADLTPLDTAVLRGHLFAVKLLLNAGASSDIPNKDGNNALHIAARQGADAIVDAILEKKPNTTLKNKADQTPLDVAVMKGHLNVVKLLLNAEASANIPNNDGNNGGNTANQTPLMIAVLKGHLNAVKLLLSAGASANIPNKYGNTALHLAVWHGADATVAAILEKQTDTSIFGFLGTLQLLADLGAAAANRSSDADLHLTMDDALVAALLENGANSTLQNKANLTALDMAVLRHQLNAVKLLLNAGAPVNSPVYYGNTALHFAAWYGDEAIITALVSKGADTTLRNQWGVTPFDVASARGHVKVANELLKS</sequence>
<dbReference type="Gene3D" id="1.25.40.20">
    <property type="entry name" value="Ankyrin repeat-containing domain"/>
    <property type="match status" value="8"/>
</dbReference>
<dbReference type="SMART" id="SM00248">
    <property type="entry name" value="ANK"/>
    <property type="match status" value="16"/>
</dbReference>
<evidence type="ECO:0000256" key="2">
    <source>
        <dbReference type="ARBA" id="ARBA00023043"/>
    </source>
</evidence>
<dbReference type="InterPro" id="IPR036770">
    <property type="entry name" value="Ankyrin_rpt-contain_sf"/>
</dbReference>
<organism evidence="5">
    <name type="scientific">Photinus pyralis</name>
    <name type="common">Common eastern firefly</name>
    <name type="synonym">Lampyris pyralis</name>
    <dbReference type="NCBI Taxonomy" id="7054"/>
    <lineage>
        <taxon>Eukaryota</taxon>
        <taxon>Metazoa</taxon>
        <taxon>Ecdysozoa</taxon>
        <taxon>Arthropoda</taxon>
        <taxon>Hexapoda</taxon>
        <taxon>Insecta</taxon>
        <taxon>Pterygota</taxon>
        <taxon>Neoptera</taxon>
        <taxon>Endopterygota</taxon>
        <taxon>Coleoptera</taxon>
        <taxon>Polyphaga</taxon>
        <taxon>Elateriformia</taxon>
        <taxon>Elateroidea</taxon>
        <taxon>Lampyridae</taxon>
        <taxon>Lampyrinae</taxon>
        <taxon>Photinus</taxon>
    </lineage>
</organism>
<feature type="repeat" description="ANK" evidence="3">
    <location>
        <begin position="71"/>
        <end position="103"/>
    </location>
</feature>
<protein>
    <submittedName>
        <fullName evidence="5">Uncharacterized protein</fullName>
    </submittedName>
</protein>
<dbReference type="Pfam" id="PF12796">
    <property type="entry name" value="Ank_2"/>
    <property type="match status" value="5"/>
</dbReference>
<feature type="repeat" description="ANK" evidence="3">
    <location>
        <begin position="137"/>
        <end position="169"/>
    </location>
</feature>
<feature type="signal peptide" evidence="4">
    <location>
        <begin position="1"/>
        <end position="20"/>
    </location>
</feature>
<feature type="repeat" description="ANK" evidence="3">
    <location>
        <begin position="104"/>
        <end position="136"/>
    </location>
</feature>
<dbReference type="PROSITE" id="PS50297">
    <property type="entry name" value="ANK_REP_REGION"/>
    <property type="match status" value="12"/>
</dbReference>
<dbReference type="Pfam" id="PF00023">
    <property type="entry name" value="Ank"/>
    <property type="match status" value="2"/>
</dbReference>
<feature type="chain" id="PRO_5036029757" evidence="4">
    <location>
        <begin position="21"/>
        <end position="645"/>
    </location>
</feature>
<keyword evidence="4" id="KW-0732">Signal</keyword>
<keyword evidence="2 3" id="KW-0040">ANK repeat</keyword>
<dbReference type="PANTHER" id="PTHR24198:SF165">
    <property type="entry name" value="ANKYRIN REPEAT-CONTAINING PROTEIN-RELATED"/>
    <property type="match status" value="1"/>
</dbReference>
<reference evidence="5" key="1">
    <citation type="journal article" date="2016" name="Sci. Rep.">
        <title>Molecular characterization of firefly nuptial gifts: a multi-omics approach sheds light on postcopulatory sexual selection.</title>
        <authorList>
            <person name="Al-Wathiqui N."/>
            <person name="Fallon T.R."/>
            <person name="South A."/>
            <person name="Weng J.K."/>
            <person name="Lewis S.M."/>
        </authorList>
    </citation>
    <scope>NUCLEOTIDE SEQUENCE</scope>
</reference>
<dbReference type="InParanoid" id="A0A1Y1KEV4"/>
<keyword evidence="1" id="KW-0677">Repeat</keyword>
<gene>
    <name evidence="6" type="ORF">PPYR_13340</name>
</gene>
<name>A0A1Y1KEV4_PHOPY</name>
<dbReference type="InterPro" id="IPR002110">
    <property type="entry name" value="Ankyrin_rpt"/>
</dbReference>
<dbReference type="SUPFAM" id="SSF48403">
    <property type="entry name" value="Ankyrin repeat"/>
    <property type="match status" value="2"/>
</dbReference>
<evidence type="ECO:0000256" key="4">
    <source>
        <dbReference type="SAM" id="SignalP"/>
    </source>
</evidence>
<reference evidence="6 7" key="2">
    <citation type="journal article" date="2018" name="Elife">
        <title>Firefly genomes illuminate parallel origins of bioluminescence in beetles.</title>
        <authorList>
            <person name="Fallon T.R."/>
            <person name="Lower S.E."/>
            <person name="Chang C.H."/>
            <person name="Bessho-Uehara M."/>
            <person name="Martin G.J."/>
            <person name="Bewick A.J."/>
            <person name="Behringer M."/>
            <person name="Debat H.J."/>
            <person name="Wong I."/>
            <person name="Day J.C."/>
            <person name="Suvorov A."/>
            <person name="Silva C.J."/>
            <person name="Stanger-Hall K.F."/>
            <person name="Hall D.W."/>
            <person name="Schmitz R.J."/>
            <person name="Nelson D.R."/>
            <person name="Lewis S.M."/>
            <person name="Shigenobu S."/>
            <person name="Bybee S.M."/>
            <person name="Larracuente A.M."/>
            <person name="Oba Y."/>
            <person name="Weng J.K."/>
        </authorList>
    </citation>
    <scope>NUCLEOTIDE SEQUENCE [LARGE SCALE GENOMIC DNA]</scope>
    <source>
        <strain evidence="6">1611_PpyrPB1</strain>
        <tissue evidence="6">Whole body</tissue>
    </source>
</reference>
<feature type="repeat" description="ANK" evidence="3">
    <location>
        <begin position="443"/>
        <end position="475"/>
    </location>
</feature>
<evidence type="ECO:0000256" key="3">
    <source>
        <dbReference type="PROSITE-ProRule" id="PRU00023"/>
    </source>
</evidence>
<feature type="repeat" description="ANK" evidence="3">
    <location>
        <begin position="556"/>
        <end position="584"/>
    </location>
</feature>
<dbReference type="PROSITE" id="PS50088">
    <property type="entry name" value="ANK_REPEAT"/>
    <property type="match status" value="14"/>
</dbReference>
<dbReference type="EMBL" id="VVIM01000009">
    <property type="protein sequence ID" value="KAB0793720.1"/>
    <property type="molecule type" value="Genomic_DNA"/>
</dbReference>
<evidence type="ECO:0000313" key="6">
    <source>
        <dbReference type="EMBL" id="KAB0793720.1"/>
    </source>
</evidence>
<feature type="repeat" description="ANK" evidence="3">
    <location>
        <begin position="303"/>
        <end position="335"/>
    </location>
</feature>
<feature type="repeat" description="ANK" evidence="3">
    <location>
        <begin position="203"/>
        <end position="235"/>
    </location>
</feature>
<feature type="repeat" description="ANK" evidence="3">
    <location>
        <begin position="369"/>
        <end position="401"/>
    </location>
</feature>
<feature type="repeat" description="ANK" evidence="3">
    <location>
        <begin position="402"/>
        <end position="434"/>
    </location>
</feature>
<dbReference type="PRINTS" id="PR01415">
    <property type="entry name" value="ANKYRIN"/>
</dbReference>
<feature type="repeat" description="ANK" evidence="3">
    <location>
        <begin position="269"/>
        <end position="301"/>
    </location>
</feature>
<proteinExistence type="predicted"/>
<dbReference type="EMBL" id="GEZM01088500">
    <property type="protein sequence ID" value="JAV58155.1"/>
    <property type="molecule type" value="Transcribed_RNA"/>
</dbReference>